<comment type="caution">
    <text evidence="2">The sequence shown here is derived from an EMBL/GenBank/DDBJ whole genome shotgun (WGS) entry which is preliminary data.</text>
</comment>
<keyword evidence="1" id="KW-1133">Transmembrane helix</keyword>
<dbReference type="AlphaFoldDB" id="T1AZR4"/>
<reference evidence="2" key="2">
    <citation type="journal article" date="2014" name="ISME J.">
        <title>Microbial stratification in low pH oxic and suboxic macroscopic growths along an acid mine drainage.</title>
        <authorList>
            <person name="Mendez-Garcia C."/>
            <person name="Mesa V."/>
            <person name="Sprenger R.R."/>
            <person name="Richter M."/>
            <person name="Diez M.S."/>
            <person name="Solano J."/>
            <person name="Bargiela R."/>
            <person name="Golyshina O.V."/>
            <person name="Manteca A."/>
            <person name="Ramos J.L."/>
            <person name="Gallego J.R."/>
            <person name="Llorente I."/>
            <person name="Martins Dos Santos V.A."/>
            <person name="Jensen O.N."/>
            <person name="Pelaez A.I."/>
            <person name="Sanchez J."/>
            <person name="Ferrer M."/>
        </authorList>
    </citation>
    <scope>NUCLEOTIDE SEQUENCE</scope>
</reference>
<sequence length="182" mass="20115">MKMKTAFAIGLALLAWFALILQWLILLQVRRAAGLSLSGGVGNFFSYFTVLTNLLVALTLSLPLVWPASRAGRLLSAADFRTGVAANIALVGLTYSLLLRALWQPQGAQWLADTLLHDVVPLLYLLLWAWVVPRAALRGAAPCAGRCIRWRTWCTRCCAAHGWAAIRIRSSMSRNWATRAWP</sequence>
<dbReference type="EMBL" id="AUZY01008362">
    <property type="protein sequence ID" value="EQD46144.1"/>
    <property type="molecule type" value="Genomic_DNA"/>
</dbReference>
<feature type="transmembrane region" description="Helical" evidence="1">
    <location>
        <begin position="78"/>
        <end position="103"/>
    </location>
</feature>
<dbReference type="NCBIfam" id="NF038065">
    <property type="entry name" value="Pr6Pr"/>
    <property type="match status" value="1"/>
</dbReference>
<dbReference type="InterPro" id="IPR049713">
    <property type="entry name" value="Pr6Pr-like"/>
</dbReference>
<accession>T1AZR4</accession>
<reference evidence="2" key="1">
    <citation type="submission" date="2013-08" db="EMBL/GenBank/DDBJ databases">
        <authorList>
            <person name="Mendez C."/>
            <person name="Richter M."/>
            <person name="Ferrer M."/>
            <person name="Sanchez J."/>
        </authorList>
    </citation>
    <scope>NUCLEOTIDE SEQUENCE</scope>
</reference>
<organism evidence="2">
    <name type="scientific">mine drainage metagenome</name>
    <dbReference type="NCBI Taxonomy" id="410659"/>
    <lineage>
        <taxon>unclassified sequences</taxon>
        <taxon>metagenomes</taxon>
        <taxon>ecological metagenomes</taxon>
    </lineage>
</organism>
<evidence type="ECO:0000313" key="2">
    <source>
        <dbReference type="EMBL" id="EQD46144.1"/>
    </source>
</evidence>
<keyword evidence="1" id="KW-0812">Transmembrane</keyword>
<proteinExistence type="predicted"/>
<evidence type="ECO:0000256" key="1">
    <source>
        <dbReference type="SAM" id="Phobius"/>
    </source>
</evidence>
<name>T1AZR4_9ZZZZ</name>
<keyword evidence="1" id="KW-0472">Membrane</keyword>
<protein>
    <submittedName>
        <fullName evidence="2">Uncharacterized protein</fullName>
    </submittedName>
</protein>
<gene>
    <name evidence="2" type="ORF">B1B_12735</name>
</gene>
<feature type="transmembrane region" description="Helical" evidence="1">
    <location>
        <begin position="44"/>
        <end position="66"/>
    </location>
</feature>
<feature type="transmembrane region" description="Helical" evidence="1">
    <location>
        <begin position="115"/>
        <end position="132"/>
    </location>
</feature>